<proteinExistence type="inferred from homology"/>
<evidence type="ECO:0000313" key="6">
    <source>
        <dbReference type="EMBL" id="MFB8766329.1"/>
    </source>
</evidence>
<keyword evidence="2" id="KW-0479">Metal-binding</keyword>
<dbReference type="PANTHER" id="PTHR43344:SF13">
    <property type="entry name" value="PHOSPHATASE RV3661-RELATED"/>
    <property type="match status" value="1"/>
</dbReference>
<comment type="similarity">
    <text evidence="1">Belongs to the HAD-like hydrolase superfamily. SerB family.</text>
</comment>
<keyword evidence="3" id="KW-0378">Hydrolase</keyword>
<accession>A0ABV5DP23</accession>
<dbReference type="Pfam" id="PF12710">
    <property type="entry name" value="HAD"/>
    <property type="match status" value="1"/>
</dbReference>
<dbReference type="RefSeq" id="WP_376736599.1">
    <property type="nucleotide sequence ID" value="NZ_JAYMRS010000001.1"/>
</dbReference>
<evidence type="ECO:0000256" key="4">
    <source>
        <dbReference type="ARBA" id="ARBA00022842"/>
    </source>
</evidence>
<dbReference type="Proteomes" id="UP001585053">
    <property type="component" value="Unassembled WGS sequence"/>
</dbReference>
<evidence type="ECO:0000256" key="5">
    <source>
        <dbReference type="SAM" id="MobiDB-lite"/>
    </source>
</evidence>
<dbReference type="EMBL" id="JAYMRS010000001">
    <property type="protein sequence ID" value="MFB8766329.1"/>
    <property type="molecule type" value="Genomic_DNA"/>
</dbReference>
<dbReference type="InterPro" id="IPR023214">
    <property type="entry name" value="HAD_sf"/>
</dbReference>
<dbReference type="InterPro" id="IPR050582">
    <property type="entry name" value="HAD-like_SerB"/>
</dbReference>
<protein>
    <submittedName>
        <fullName evidence="6">Haloacid dehalogenase-like hydrolase</fullName>
    </submittedName>
</protein>
<dbReference type="PANTHER" id="PTHR43344">
    <property type="entry name" value="PHOSPHOSERINE PHOSPHATASE"/>
    <property type="match status" value="1"/>
</dbReference>
<feature type="region of interest" description="Disordered" evidence="5">
    <location>
        <begin position="217"/>
        <end position="254"/>
    </location>
</feature>
<evidence type="ECO:0000313" key="7">
    <source>
        <dbReference type="Proteomes" id="UP001585053"/>
    </source>
</evidence>
<organism evidence="6 7">
    <name type="scientific">Nocardiopsis alba</name>
    <dbReference type="NCBI Taxonomy" id="53437"/>
    <lineage>
        <taxon>Bacteria</taxon>
        <taxon>Bacillati</taxon>
        <taxon>Actinomycetota</taxon>
        <taxon>Actinomycetes</taxon>
        <taxon>Streptosporangiales</taxon>
        <taxon>Nocardiopsidaceae</taxon>
        <taxon>Nocardiopsis</taxon>
    </lineage>
</organism>
<dbReference type="InterPro" id="IPR036412">
    <property type="entry name" value="HAD-like_sf"/>
</dbReference>
<dbReference type="SUPFAM" id="SSF56784">
    <property type="entry name" value="HAD-like"/>
    <property type="match status" value="1"/>
</dbReference>
<reference evidence="6 7" key="1">
    <citation type="submission" date="2024-01" db="EMBL/GenBank/DDBJ databases">
        <title>Genome mining of biosynthetic gene clusters to explore secondary metabolites of Streptomyces sp.</title>
        <authorList>
            <person name="Baig A."/>
            <person name="Ajitkumar Shintre N."/>
            <person name="Kumar H."/>
            <person name="Anbarasu A."/>
            <person name="Ramaiah S."/>
        </authorList>
    </citation>
    <scope>NUCLEOTIDE SEQUENCE [LARGE SCALE GENOMIC DNA]</scope>
    <source>
        <strain evidence="6 7">A01</strain>
    </source>
</reference>
<gene>
    <name evidence="6" type="ORF">VSQ78_01350</name>
</gene>
<name>A0ABV5DP23_9ACTN</name>
<evidence type="ECO:0000256" key="2">
    <source>
        <dbReference type="ARBA" id="ARBA00022723"/>
    </source>
</evidence>
<keyword evidence="4" id="KW-0460">Magnesium</keyword>
<evidence type="ECO:0000256" key="3">
    <source>
        <dbReference type="ARBA" id="ARBA00022801"/>
    </source>
</evidence>
<dbReference type="Gene3D" id="3.40.50.1000">
    <property type="entry name" value="HAD superfamily/HAD-like"/>
    <property type="match status" value="1"/>
</dbReference>
<evidence type="ECO:0000256" key="1">
    <source>
        <dbReference type="ARBA" id="ARBA00009184"/>
    </source>
</evidence>
<keyword evidence="7" id="KW-1185">Reference proteome</keyword>
<dbReference type="Gene3D" id="1.20.1440.100">
    <property type="entry name" value="SG protein - dephosphorylation function"/>
    <property type="match status" value="1"/>
</dbReference>
<comment type="caution">
    <text evidence="6">The sequence shown here is derived from an EMBL/GenBank/DDBJ whole genome shotgun (WGS) entry which is preliminary data.</text>
</comment>
<sequence>MNRALFDLDDTLIDHDSFTRFTFSLLKRSPLRMIGAVLTVPALLVLLSRGSWRVHAGSILLWLGTVGVADSGLERLVREHVAALGVGERIRPDAGRAVAAHLDAGEEVVVVTGCAERLAVPLCREIDPRIRVIGSTLRRRAGGWVALRHCRGRGKVEMLVEAGLAEDVVAAYGDGLSDVPMLDLARTAVLVGLSESVERKARARLVSPERVLSVRWPARGEPVAGPRRPRLSGPFERRKKGVSRGRLVQKGPGG</sequence>